<evidence type="ECO:0000313" key="2">
    <source>
        <dbReference type="EMBL" id="VEN75481.1"/>
    </source>
</evidence>
<dbReference type="SUPFAM" id="SSF53335">
    <property type="entry name" value="S-adenosyl-L-methionine-dependent methyltransferases"/>
    <property type="match status" value="1"/>
</dbReference>
<name>A0A484HJM7_9BACT</name>
<proteinExistence type="predicted"/>
<feature type="domain" description="Methyltransferase" evidence="1">
    <location>
        <begin position="41"/>
        <end position="143"/>
    </location>
</feature>
<organism evidence="2">
    <name type="scientific">uncultured Desulfobacteraceae bacterium</name>
    <dbReference type="NCBI Taxonomy" id="218296"/>
    <lineage>
        <taxon>Bacteria</taxon>
        <taxon>Pseudomonadati</taxon>
        <taxon>Thermodesulfobacteriota</taxon>
        <taxon>Desulfobacteria</taxon>
        <taxon>Desulfobacterales</taxon>
        <taxon>Desulfobacteraceae</taxon>
        <taxon>environmental samples</taxon>
    </lineage>
</organism>
<evidence type="ECO:0000259" key="1">
    <source>
        <dbReference type="Pfam" id="PF13847"/>
    </source>
</evidence>
<gene>
    <name evidence="2" type="ORF">EPICR_90080</name>
</gene>
<dbReference type="InterPro" id="IPR053173">
    <property type="entry name" value="SAM-binding_MTase"/>
</dbReference>
<dbReference type="EMBL" id="CAACVI010000052">
    <property type="protein sequence ID" value="VEN75481.1"/>
    <property type="molecule type" value="Genomic_DNA"/>
</dbReference>
<dbReference type="Pfam" id="PF13847">
    <property type="entry name" value="Methyltransf_31"/>
    <property type="match status" value="1"/>
</dbReference>
<dbReference type="InterPro" id="IPR029063">
    <property type="entry name" value="SAM-dependent_MTases_sf"/>
</dbReference>
<dbReference type="PANTHER" id="PTHR45128">
    <property type="entry name" value="METHYLTRANSFERASE TYPE 11"/>
    <property type="match status" value="1"/>
</dbReference>
<sequence>MSEKTIKHFDSDSYYKLFSIFGAYDRQLIKVLKSMLISEPAQILDMACGVGLSTVALRDNFPDSKITGVDIDSELIGYSKSKISCDGIEFKCSDISDLLAETPDKPIDLIFVKSAYHYFDKEITISDLKSVLGEHGVIAVAERTSHSARSYPLPDIVSGYWGDIFSEPRPTRRFDAADLSEMELSVSSFGSYVTIPADIYLDAVKKNQLVGLWLLKPDVVNQWIKEQISKKTDSLKVYEEFRLYLYQNKAV</sequence>
<dbReference type="AlphaFoldDB" id="A0A484HJM7"/>
<reference evidence="2" key="1">
    <citation type="submission" date="2019-01" db="EMBL/GenBank/DDBJ databases">
        <authorList>
            <consortium name="Genoscope - CEA"/>
            <person name="William W."/>
        </authorList>
    </citation>
    <scope>NUCLEOTIDE SEQUENCE</scope>
    <source>
        <strain evidence="2">CR-1</strain>
    </source>
</reference>
<dbReference type="InterPro" id="IPR025714">
    <property type="entry name" value="Methyltranfer_dom"/>
</dbReference>
<accession>A0A484HJM7</accession>
<dbReference type="Gene3D" id="3.40.50.150">
    <property type="entry name" value="Vaccinia Virus protein VP39"/>
    <property type="match status" value="1"/>
</dbReference>
<dbReference type="CDD" id="cd02440">
    <property type="entry name" value="AdoMet_MTases"/>
    <property type="match status" value="1"/>
</dbReference>
<protein>
    <recommendedName>
        <fullName evidence="1">Methyltransferase domain-containing protein</fullName>
    </recommendedName>
</protein>
<dbReference type="PANTHER" id="PTHR45128:SF1">
    <property type="entry name" value="S-ADENOSYLMETHIONINE-DEPENDENT METHYLTRANSFERASE RV2258C"/>
    <property type="match status" value="1"/>
</dbReference>